<evidence type="ECO:0000259" key="3">
    <source>
        <dbReference type="Pfam" id="PF00884"/>
    </source>
</evidence>
<evidence type="ECO:0000313" key="4">
    <source>
        <dbReference type="EMBL" id="MBC2600495.1"/>
    </source>
</evidence>
<keyword evidence="2 4" id="KW-0378">Hydrolase</keyword>
<dbReference type="PANTHER" id="PTHR42693">
    <property type="entry name" value="ARYLSULFATASE FAMILY MEMBER"/>
    <property type="match status" value="1"/>
</dbReference>
<comment type="similarity">
    <text evidence="1">Belongs to the sulfatase family.</text>
</comment>
<accession>A0A7X1AX84</accession>
<organism evidence="4 5">
    <name type="scientific">Puniceicoccus vermicola</name>
    <dbReference type="NCBI Taxonomy" id="388746"/>
    <lineage>
        <taxon>Bacteria</taxon>
        <taxon>Pseudomonadati</taxon>
        <taxon>Verrucomicrobiota</taxon>
        <taxon>Opitutia</taxon>
        <taxon>Puniceicoccales</taxon>
        <taxon>Puniceicoccaceae</taxon>
        <taxon>Puniceicoccus</taxon>
    </lineage>
</organism>
<dbReference type="GO" id="GO:0016740">
    <property type="term" value="F:transferase activity"/>
    <property type="evidence" value="ECO:0007669"/>
    <property type="project" value="UniProtKB-KW"/>
</dbReference>
<dbReference type="Proteomes" id="UP000525652">
    <property type="component" value="Unassembled WGS sequence"/>
</dbReference>
<keyword evidence="5" id="KW-1185">Reference proteome</keyword>
<dbReference type="GO" id="GO:0004065">
    <property type="term" value="F:arylsulfatase activity"/>
    <property type="evidence" value="ECO:0007669"/>
    <property type="project" value="TreeGrafter"/>
</dbReference>
<keyword evidence="4" id="KW-0808">Transferase</keyword>
<evidence type="ECO:0000256" key="1">
    <source>
        <dbReference type="ARBA" id="ARBA00008779"/>
    </source>
</evidence>
<dbReference type="Gene3D" id="3.40.720.10">
    <property type="entry name" value="Alkaline Phosphatase, subunit A"/>
    <property type="match status" value="1"/>
</dbReference>
<dbReference type="PANTHER" id="PTHR42693:SF53">
    <property type="entry name" value="ENDO-4-O-SULFATASE"/>
    <property type="match status" value="1"/>
</dbReference>
<dbReference type="InterPro" id="IPR017850">
    <property type="entry name" value="Alkaline_phosphatase_core_sf"/>
</dbReference>
<evidence type="ECO:0000313" key="5">
    <source>
        <dbReference type="Proteomes" id="UP000525652"/>
    </source>
</evidence>
<dbReference type="EMBL" id="JACHVA010000022">
    <property type="protein sequence ID" value="MBC2600495.1"/>
    <property type="molecule type" value="Genomic_DNA"/>
</dbReference>
<dbReference type="AlphaFoldDB" id="A0A7X1AX84"/>
<protein>
    <submittedName>
        <fullName evidence="4">Sulfatase-like hydrolase/transferase</fullName>
    </submittedName>
</protein>
<comment type="caution">
    <text evidence="4">The sequence shown here is derived from an EMBL/GenBank/DDBJ whole genome shotgun (WGS) entry which is preliminary data.</text>
</comment>
<dbReference type="InterPro" id="IPR050738">
    <property type="entry name" value="Sulfatase"/>
</dbReference>
<feature type="domain" description="Sulfatase N-terminal" evidence="3">
    <location>
        <begin position="30"/>
        <end position="380"/>
    </location>
</feature>
<reference evidence="4 5" key="1">
    <citation type="submission" date="2020-07" db="EMBL/GenBank/DDBJ databases">
        <authorList>
            <person name="Feng X."/>
        </authorList>
    </citation>
    <scope>NUCLEOTIDE SEQUENCE [LARGE SCALE GENOMIC DNA]</scope>
    <source>
        <strain evidence="4 5">JCM14086</strain>
    </source>
</reference>
<sequence length="497" mass="56652">MRKFYNRGDLLDSTTEFILKKMSNPTERRPHILLITTDQQRSDCLGINGNHEVETPNLDALARNGVNFRKGYVTCPVCIPARRTLISGMSPDSHGLRRYLDGVDFDPPATLPGCLKEVGYQTELIGKLHLHPQGKRYGFDNITLSETANWRPDHPHQKRNDYVRWLQEKGVTRHPTFQGIGSNSRLSAPWGMDDTLHWNQWVTDETVKLFQQRRDPTCPLFLHLSFFHPHPPFIPLKHYFDRYLEKDLSGPVIGEWAKQGEDARAAPDAVAGPFDEGTMKRAKAAYYALINHIDDCIAHILEQWTNLPDVGNDPLYIIFSSDHGEMLGDHHLFRKSQGYEASAHVPFFLSGINVDLPSMETDDFVSWEDVAPTLLDLAGVVIPPSMDGRSLVSYLDGKEPDDAPDHIFGQCFGRFANLWVVNERWKYIWFAKTNEEQLFDLQNDPRETRDLSGTNTENLQAMRKIMEGHVSGREDVTFDESALSPCANQPPKVFWPN</sequence>
<dbReference type="SUPFAM" id="SSF53649">
    <property type="entry name" value="Alkaline phosphatase-like"/>
    <property type="match status" value="1"/>
</dbReference>
<proteinExistence type="inferred from homology"/>
<name>A0A7X1AX84_9BACT</name>
<evidence type="ECO:0000256" key="2">
    <source>
        <dbReference type="ARBA" id="ARBA00022801"/>
    </source>
</evidence>
<dbReference type="Pfam" id="PF00884">
    <property type="entry name" value="Sulfatase"/>
    <property type="match status" value="1"/>
</dbReference>
<gene>
    <name evidence="4" type="ORF">H5P30_01735</name>
</gene>
<dbReference type="InterPro" id="IPR000917">
    <property type="entry name" value="Sulfatase_N"/>
</dbReference>